<name>A0A2W5A2U8_9BACT</name>
<dbReference type="GO" id="GO:0032153">
    <property type="term" value="C:cell division site"/>
    <property type="evidence" value="ECO:0007669"/>
    <property type="project" value="TreeGrafter"/>
</dbReference>
<evidence type="ECO:0000313" key="8">
    <source>
        <dbReference type="EMBL" id="PZO88890.1"/>
    </source>
</evidence>
<keyword evidence="5 6" id="KW-0472">Membrane</keyword>
<feature type="transmembrane region" description="Helical" evidence="6">
    <location>
        <begin position="298"/>
        <end position="318"/>
    </location>
</feature>
<evidence type="ECO:0000256" key="6">
    <source>
        <dbReference type="SAM" id="Phobius"/>
    </source>
</evidence>
<dbReference type="PANTHER" id="PTHR47755:SF1">
    <property type="entry name" value="CELL DIVISION PROTEIN FTSX"/>
    <property type="match status" value="1"/>
</dbReference>
<dbReference type="Proteomes" id="UP000249557">
    <property type="component" value="Unassembled WGS sequence"/>
</dbReference>
<evidence type="ECO:0000313" key="9">
    <source>
        <dbReference type="Proteomes" id="UP000249557"/>
    </source>
</evidence>
<sequence length="326" mass="35040">MEKIKNAIVKFFPSRNFLARERLLGVATETRSYDLPLANSSSNGFLRLLIALMSVLAMLALSASFALSAMSLRWSAGLDHKISVEIPASDSAGEIIAPDMVKGMTDEALQILNADMGIQEAAIVEEARMRELLAPWLGENAAMESVPLPGLISVTLDKDQKVDLAALEAKLKEVAPRARIDTHESWLTDVLRFTGALQFSAALITLIIGLTTLVAVAGGVRSKLSENKEELELLHLMGATDSYIARQLQRHTLILSLQGGLVGIAAGAIVLLLIGLIAGEIGVNLLPDFRLSAGQWGMLALMPVPIALLAMLTARFTVLRVLTKMP</sequence>
<evidence type="ECO:0000259" key="7">
    <source>
        <dbReference type="Pfam" id="PF02687"/>
    </source>
</evidence>
<keyword evidence="2" id="KW-1003">Cell membrane</keyword>
<evidence type="ECO:0000256" key="5">
    <source>
        <dbReference type="ARBA" id="ARBA00023136"/>
    </source>
</evidence>
<dbReference type="GO" id="GO:0005886">
    <property type="term" value="C:plasma membrane"/>
    <property type="evidence" value="ECO:0007669"/>
    <property type="project" value="UniProtKB-SubCell"/>
</dbReference>
<dbReference type="AlphaFoldDB" id="A0A2W5A2U8"/>
<gene>
    <name evidence="8" type="ORF">DI626_00695</name>
</gene>
<feature type="domain" description="ABC3 transporter permease C-terminal" evidence="7">
    <location>
        <begin position="204"/>
        <end position="324"/>
    </location>
</feature>
<comment type="subcellular location">
    <subcellularLocation>
        <location evidence="1">Cell membrane</location>
        <topology evidence="1">Multi-pass membrane protein</topology>
    </subcellularLocation>
</comment>
<organism evidence="8 9">
    <name type="scientific">Micavibrio aeruginosavorus</name>
    <dbReference type="NCBI Taxonomy" id="349221"/>
    <lineage>
        <taxon>Bacteria</taxon>
        <taxon>Pseudomonadati</taxon>
        <taxon>Bdellovibrionota</taxon>
        <taxon>Bdellovibrionia</taxon>
        <taxon>Bdellovibrionales</taxon>
        <taxon>Pseudobdellovibrionaceae</taxon>
        <taxon>Micavibrio</taxon>
    </lineage>
</organism>
<accession>A0A2W5A2U8</accession>
<proteinExistence type="predicted"/>
<feature type="transmembrane region" description="Helical" evidence="6">
    <location>
        <begin position="196"/>
        <end position="220"/>
    </location>
</feature>
<dbReference type="EMBL" id="QFNK01000005">
    <property type="protein sequence ID" value="PZO88890.1"/>
    <property type="molecule type" value="Genomic_DNA"/>
</dbReference>
<feature type="transmembrane region" description="Helical" evidence="6">
    <location>
        <begin position="45"/>
        <end position="67"/>
    </location>
</feature>
<dbReference type="GO" id="GO:0051301">
    <property type="term" value="P:cell division"/>
    <property type="evidence" value="ECO:0007669"/>
    <property type="project" value="InterPro"/>
</dbReference>
<dbReference type="InterPro" id="IPR003838">
    <property type="entry name" value="ABC3_permease_C"/>
</dbReference>
<evidence type="ECO:0000256" key="2">
    <source>
        <dbReference type="ARBA" id="ARBA00022475"/>
    </source>
</evidence>
<dbReference type="Pfam" id="PF02687">
    <property type="entry name" value="FtsX"/>
    <property type="match status" value="1"/>
</dbReference>
<evidence type="ECO:0000256" key="1">
    <source>
        <dbReference type="ARBA" id="ARBA00004651"/>
    </source>
</evidence>
<evidence type="ECO:0000256" key="4">
    <source>
        <dbReference type="ARBA" id="ARBA00022989"/>
    </source>
</evidence>
<protein>
    <submittedName>
        <fullName evidence="8">Permease</fullName>
    </submittedName>
</protein>
<evidence type="ECO:0000256" key="3">
    <source>
        <dbReference type="ARBA" id="ARBA00022692"/>
    </source>
</evidence>
<keyword evidence="3 6" id="KW-0812">Transmembrane</keyword>
<dbReference type="PANTHER" id="PTHR47755">
    <property type="entry name" value="CELL DIVISION PROTEIN FTSX"/>
    <property type="match status" value="1"/>
</dbReference>
<dbReference type="InterPro" id="IPR004513">
    <property type="entry name" value="FtsX"/>
</dbReference>
<reference evidence="8 9" key="1">
    <citation type="submission" date="2017-08" db="EMBL/GenBank/DDBJ databases">
        <title>Infants hospitalized years apart are colonized by the same room-sourced microbial strains.</title>
        <authorList>
            <person name="Brooks B."/>
            <person name="Olm M.R."/>
            <person name="Firek B.A."/>
            <person name="Baker R."/>
            <person name="Thomas B.C."/>
            <person name="Morowitz M.J."/>
            <person name="Banfield J.F."/>
        </authorList>
    </citation>
    <scope>NUCLEOTIDE SEQUENCE [LARGE SCALE GENOMIC DNA]</scope>
    <source>
        <strain evidence="8">S2_018_000_R2_104</strain>
    </source>
</reference>
<feature type="transmembrane region" description="Helical" evidence="6">
    <location>
        <begin position="253"/>
        <end position="278"/>
    </location>
</feature>
<keyword evidence="4 6" id="KW-1133">Transmembrane helix</keyword>
<comment type="caution">
    <text evidence="8">The sequence shown here is derived from an EMBL/GenBank/DDBJ whole genome shotgun (WGS) entry which is preliminary data.</text>
</comment>